<dbReference type="InterPro" id="IPR038726">
    <property type="entry name" value="PDDEXK_AddAB-type"/>
</dbReference>
<evidence type="ECO:0000313" key="2">
    <source>
        <dbReference type="EMBL" id="CBH99715.1"/>
    </source>
</evidence>
<dbReference type="AlphaFoldDB" id="E6PXQ6"/>
<accession>E6PXQ6</accession>
<feature type="domain" description="PD-(D/E)XK endonuclease-like" evidence="1">
    <location>
        <begin position="21"/>
        <end position="277"/>
    </location>
</feature>
<evidence type="ECO:0000259" key="1">
    <source>
        <dbReference type="Pfam" id="PF12705"/>
    </source>
</evidence>
<dbReference type="EMBL" id="CABN01000045">
    <property type="protein sequence ID" value="CBH99715.1"/>
    <property type="molecule type" value="Genomic_DNA"/>
</dbReference>
<protein>
    <recommendedName>
        <fullName evidence="1">PD-(D/E)XK endonuclease-like domain-containing protein</fullName>
    </recommendedName>
</protein>
<gene>
    <name evidence="2" type="ORF">CARN3_0661</name>
</gene>
<sequence>MPFNPPAQSRRRYSVTADILAYQQCSLQYAAFAVRRYEPALIVQLFYGTIIHQVLDRAHAHYRGELGVPPGTFPSAGDIDNYFTQVENALIARRIRAVKSVRDQARDILQRFNSLEGPTLYPRITDTECRLQANQGQYILHGNVDVLVASDDSNSNAVEIWDYKGATKPSVGDPDYQRYVFQMQVYADLYRQKTGTTPSKAILYFLNELGGNPAPTTRPVNALLEVNLDQTAVQQALQAFDQTVLQIEGCRTSRVWPNPTQPPTLSTCNACDLRWKCSAAANFGRTYPLIYP</sequence>
<dbReference type="Pfam" id="PF12705">
    <property type="entry name" value="PDDEXK_1"/>
    <property type="match status" value="1"/>
</dbReference>
<dbReference type="InterPro" id="IPR011604">
    <property type="entry name" value="PDDEXK-like_dom_sf"/>
</dbReference>
<dbReference type="Gene3D" id="3.90.320.10">
    <property type="match status" value="1"/>
</dbReference>
<proteinExistence type="predicted"/>
<organism evidence="2">
    <name type="scientific">mine drainage metagenome</name>
    <dbReference type="NCBI Taxonomy" id="410659"/>
    <lineage>
        <taxon>unclassified sequences</taxon>
        <taxon>metagenomes</taxon>
        <taxon>ecological metagenomes</taxon>
    </lineage>
</organism>
<name>E6PXQ6_9ZZZZ</name>
<comment type="caution">
    <text evidence="2">The sequence shown here is derived from an EMBL/GenBank/DDBJ whole genome shotgun (WGS) entry which is preliminary data.</text>
</comment>
<reference evidence="2" key="1">
    <citation type="submission" date="2009-10" db="EMBL/GenBank/DDBJ databases">
        <title>Diversity of trophic interactions inside an arsenic-rich microbial ecosystem.</title>
        <authorList>
            <person name="Bertin P.N."/>
            <person name="Heinrich-Salmeron A."/>
            <person name="Pelletier E."/>
            <person name="Goulhen-Chollet F."/>
            <person name="Arsene-Ploetze F."/>
            <person name="Gallien S."/>
            <person name="Calteau A."/>
            <person name="Vallenet D."/>
            <person name="Casiot C."/>
            <person name="Chane-Woon-Ming B."/>
            <person name="Giloteaux L."/>
            <person name="Barakat M."/>
            <person name="Bonnefoy V."/>
            <person name="Bruneel O."/>
            <person name="Chandler M."/>
            <person name="Cleiss J."/>
            <person name="Duran R."/>
            <person name="Elbaz-Poulichet F."/>
            <person name="Fonknechten N."/>
            <person name="Lauga B."/>
            <person name="Mornico D."/>
            <person name="Ortet P."/>
            <person name="Schaeffer C."/>
            <person name="Siguier P."/>
            <person name="Alexander Thil Smith A."/>
            <person name="Van Dorsselaer A."/>
            <person name="Weissenbach J."/>
            <person name="Medigue C."/>
            <person name="Le Paslier D."/>
        </authorList>
    </citation>
    <scope>NUCLEOTIDE SEQUENCE</scope>
</reference>